<name>A0A0D3JHA2_EMIH1</name>
<dbReference type="InterPro" id="IPR026590">
    <property type="entry name" value="Ssirtuin_cat_dom"/>
</dbReference>
<feature type="domain" description="Deacetylase sirtuin-type" evidence="5">
    <location>
        <begin position="8"/>
        <end position="276"/>
    </location>
</feature>
<evidence type="ECO:0000256" key="4">
    <source>
        <dbReference type="SAM" id="MobiDB-lite"/>
    </source>
</evidence>
<protein>
    <recommendedName>
        <fullName evidence="5">Deacetylase sirtuin-type domain-containing protein</fullName>
    </recommendedName>
</protein>
<dbReference type="Pfam" id="PF02146">
    <property type="entry name" value="SIR2"/>
    <property type="match status" value="1"/>
</dbReference>
<feature type="compositionally biased region" description="Acidic residues" evidence="4">
    <location>
        <begin position="150"/>
        <end position="162"/>
    </location>
</feature>
<comment type="caution">
    <text evidence="3">Lacks conserved residue(s) required for the propagation of feature annotation.</text>
</comment>
<dbReference type="RefSeq" id="XP_005775316.1">
    <property type="nucleotide sequence ID" value="XM_005775259.1"/>
</dbReference>
<feature type="region of interest" description="Disordered" evidence="4">
    <location>
        <begin position="148"/>
        <end position="177"/>
    </location>
</feature>
<dbReference type="GO" id="GO:0017136">
    <property type="term" value="F:histone deacetylase activity, NAD-dependent"/>
    <property type="evidence" value="ECO:0007669"/>
    <property type="project" value="TreeGrafter"/>
</dbReference>
<dbReference type="Gene3D" id="3.40.50.1220">
    <property type="entry name" value="TPP-binding domain"/>
    <property type="match status" value="1"/>
</dbReference>
<proteinExistence type="predicted"/>
<dbReference type="KEGG" id="ehx:EMIHUDRAFT_195308"/>
<evidence type="ECO:0000256" key="3">
    <source>
        <dbReference type="PROSITE-ProRule" id="PRU00236"/>
    </source>
</evidence>
<dbReference type="AlphaFoldDB" id="A0A0D3JHA2"/>
<keyword evidence="7" id="KW-1185">Reference proteome</keyword>
<evidence type="ECO:0000313" key="6">
    <source>
        <dbReference type="EnsemblProtists" id="EOD22887"/>
    </source>
</evidence>
<dbReference type="GO" id="GO:0005634">
    <property type="term" value="C:nucleus"/>
    <property type="evidence" value="ECO:0007669"/>
    <property type="project" value="TreeGrafter"/>
</dbReference>
<dbReference type="PANTHER" id="PTHR11085:SF10">
    <property type="entry name" value="NAD-DEPENDENT PROTEIN DEACYLASE SIRTUIN-5, MITOCHONDRIAL-RELATED"/>
    <property type="match status" value="1"/>
</dbReference>
<evidence type="ECO:0000313" key="7">
    <source>
        <dbReference type="Proteomes" id="UP000013827"/>
    </source>
</evidence>
<evidence type="ECO:0000256" key="1">
    <source>
        <dbReference type="ARBA" id="ARBA00022679"/>
    </source>
</evidence>
<dbReference type="eggNOG" id="KOG1905">
    <property type="taxonomic scope" value="Eukaryota"/>
</dbReference>
<dbReference type="GeneID" id="17268434"/>
<dbReference type="PANTHER" id="PTHR11085">
    <property type="entry name" value="NAD-DEPENDENT PROTEIN DEACYLASE SIRTUIN-5, MITOCHONDRIAL-RELATED"/>
    <property type="match status" value="1"/>
</dbReference>
<reference evidence="7" key="1">
    <citation type="journal article" date="2013" name="Nature">
        <title>Pan genome of the phytoplankton Emiliania underpins its global distribution.</title>
        <authorList>
            <person name="Read B.A."/>
            <person name="Kegel J."/>
            <person name="Klute M.J."/>
            <person name="Kuo A."/>
            <person name="Lefebvre S.C."/>
            <person name="Maumus F."/>
            <person name="Mayer C."/>
            <person name="Miller J."/>
            <person name="Monier A."/>
            <person name="Salamov A."/>
            <person name="Young J."/>
            <person name="Aguilar M."/>
            <person name="Claverie J.M."/>
            <person name="Frickenhaus S."/>
            <person name="Gonzalez K."/>
            <person name="Herman E.K."/>
            <person name="Lin Y.C."/>
            <person name="Napier J."/>
            <person name="Ogata H."/>
            <person name="Sarno A.F."/>
            <person name="Shmutz J."/>
            <person name="Schroeder D."/>
            <person name="de Vargas C."/>
            <person name="Verret F."/>
            <person name="von Dassow P."/>
            <person name="Valentin K."/>
            <person name="Van de Peer Y."/>
            <person name="Wheeler G."/>
            <person name="Dacks J.B."/>
            <person name="Delwiche C.F."/>
            <person name="Dyhrman S.T."/>
            <person name="Glockner G."/>
            <person name="John U."/>
            <person name="Richards T."/>
            <person name="Worden A.Z."/>
            <person name="Zhang X."/>
            <person name="Grigoriev I.V."/>
            <person name="Allen A.E."/>
            <person name="Bidle K."/>
            <person name="Borodovsky M."/>
            <person name="Bowler C."/>
            <person name="Brownlee C."/>
            <person name="Cock J.M."/>
            <person name="Elias M."/>
            <person name="Gladyshev V.N."/>
            <person name="Groth M."/>
            <person name="Guda C."/>
            <person name="Hadaegh A."/>
            <person name="Iglesias-Rodriguez M.D."/>
            <person name="Jenkins J."/>
            <person name="Jones B.M."/>
            <person name="Lawson T."/>
            <person name="Leese F."/>
            <person name="Lindquist E."/>
            <person name="Lobanov A."/>
            <person name="Lomsadze A."/>
            <person name="Malik S.B."/>
            <person name="Marsh M.E."/>
            <person name="Mackinder L."/>
            <person name="Mock T."/>
            <person name="Mueller-Roeber B."/>
            <person name="Pagarete A."/>
            <person name="Parker M."/>
            <person name="Probert I."/>
            <person name="Quesneville H."/>
            <person name="Raines C."/>
            <person name="Rensing S.A."/>
            <person name="Riano-Pachon D.M."/>
            <person name="Richier S."/>
            <person name="Rokitta S."/>
            <person name="Shiraiwa Y."/>
            <person name="Soanes D.M."/>
            <person name="van der Giezen M."/>
            <person name="Wahlund T.M."/>
            <person name="Williams B."/>
            <person name="Wilson W."/>
            <person name="Wolfe G."/>
            <person name="Wurch L.L."/>
        </authorList>
    </citation>
    <scope>NUCLEOTIDE SEQUENCE</scope>
</reference>
<evidence type="ECO:0000256" key="2">
    <source>
        <dbReference type="ARBA" id="ARBA00023027"/>
    </source>
</evidence>
<dbReference type="SUPFAM" id="SSF52467">
    <property type="entry name" value="DHS-like NAD/FAD-binding domain"/>
    <property type="match status" value="1"/>
</dbReference>
<dbReference type="STRING" id="2903.R1CJV5"/>
<dbReference type="GO" id="GO:0070403">
    <property type="term" value="F:NAD+ binding"/>
    <property type="evidence" value="ECO:0007669"/>
    <property type="project" value="InterPro"/>
</dbReference>
<dbReference type="PaxDb" id="2903-EOD22887"/>
<dbReference type="InterPro" id="IPR003000">
    <property type="entry name" value="Sirtuin"/>
</dbReference>
<dbReference type="EnsemblProtists" id="EOD22887">
    <property type="protein sequence ID" value="EOD22887"/>
    <property type="gene ID" value="EMIHUDRAFT_195308"/>
</dbReference>
<accession>A0A0D3JHA2</accession>
<dbReference type="HOGENOM" id="CLU_023643_6_1_1"/>
<dbReference type="InterPro" id="IPR050134">
    <property type="entry name" value="NAD-dep_sirtuin_deacylases"/>
</dbReference>
<dbReference type="PROSITE" id="PS50305">
    <property type="entry name" value="SIRTUIN"/>
    <property type="match status" value="1"/>
</dbReference>
<dbReference type="Proteomes" id="UP000013827">
    <property type="component" value="Unassembled WGS sequence"/>
</dbReference>
<organism evidence="6 7">
    <name type="scientific">Emiliania huxleyi (strain CCMP1516)</name>
    <dbReference type="NCBI Taxonomy" id="280463"/>
    <lineage>
        <taxon>Eukaryota</taxon>
        <taxon>Haptista</taxon>
        <taxon>Haptophyta</taxon>
        <taxon>Prymnesiophyceae</taxon>
        <taxon>Isochrysidales</taxon>
        <taxon>Noelaerhabdaceae</taxon>
        <taxon>Emiliania</taxon>
    </lineage>
</organism>
<keyword evidence="1" id="KW-0808">Transferase</keyword>
<evidence type="ECO:0000259" key="5">
    <source>
        <dbReference type="PROSITE" id="PS50305"/>
    </source>
</evidence>
<reference evidence="6" key="2">
    <citation type="submission" date="2024-10" db="UniProtKB">
        <authorList>
            <consortium name="EnsemblProtists"/>
        </authorList>
    </citation>
    <scope>IDENTIFICATION</scope>
</reference>
<dbReference type="InterPro" id="IPR029035">
    <property type="entry name" value="DHS-like_NAD/FAD-binding_dom"/>
</dbReference>
<sequence>MPTRRAKHADVDAQVAALAELMRGSRHILFCTGAGISTNDPAGLRDYRGPDGIWTEAQASGLVVGEPGEKGMPVDSPWDETMFRRMPAARPTFAHRAIAQLSGGEDPLVKHVITQNEDGLHRRSGVPEVRLSELHGSAFVEVCGNYASGDSDESSSSEDESTSSDAERAALDAAADAAARERRPAGCGALTRPYKLAVWTGFPWGDNRVHKLRAAKEHMQLADLVVAWGTSMSILANYFDPWHRESRALDEDLAELKIEADVDEVAAKLLRELGLPPPPPYDPQADPLLAAAVPPAAGEPRPPWTIAAALMEREACGSAPPDG</sequence>
<keyword evidence="2" id="KW-0520">NAD</keyword>